<proteinExistence type="inferred from homology"/>
<evidence type="ECO:0000256" key="2">
    <source>
        <dbReference type="ARBA" id="ARBA00005528"/>
    </source>
</evidence>
<dbReference type="SUPFAM" id="SSF75217">
    <property type="entry name" value="alpha/beta knot"/>
    <property type="match status" value="1"/>
</dbReference>
<accession>A0A1C3ZZX8</accession>
<evidence type="ECO:0000256" key="10">
    <source>
        <dbReference type="ARBA" id="ARBA00025699"/>
    </source>
</evidence>
<comment type="function">
    <text evidence="10 12">Specifically methylates the N3 position of the uracil ring of uridine 1498 (m3U1498) in 16S rRNA. Acts on the fully assembled 30S ribosomal subunit.</text>
</comment>
<dbReference type="CDD" id="cd18084">
    <property type="entry name" value="RsmE-like"/>
    <property type="match status" value="1"/>
</dbReference>
<keyword evidence="5 12" id="KW-0963">Cytoplasm</keyword>
<dbReference type="PANTHER" id="PTHR30027">
    <property type="entry name" value="RIBOSOMAL RNA SMALL SUBUNIT METHYLTRANSFERASE E"/>
    <property type="match status" value="1"/>
</dbReference>
<dbReference type="EC" id="2.1.1.193" evidence="3 12"/>
<evidence type="ECO:0000256" key="1">
    <source>
        <dbReference type="ARBA" id="ARBA00004496"/>
    </source>
</evidence>
<dbReference type="EMBL" id="FMAO01000003">
    <property type="protein sequence ID" value="SCB87964.1"/>
    <property type="molecule type" value="Genomic_DNA"/>
</dbReference>
<feature type="domain" description="Ribosomal RNA small subunit methyltransferase E methyltransferase" evidence="13">
    <location>
        <begin position="73"/>
        <end position="239"/>
    </location>
</feature>
<dbReference type="SUPFAM" id="SSF88697">
    <property type="entry name" value="PUA domain-like"/>
    <property type="match status" value="1"/>
</dbReference>
<dbReference type="PANTHER" id="PTHR30027:SF3">
    <property type="entry name" value="16S RRNA (URACIL(1498)-N(3))-METHYLTRANSFERASE"/>
    <property type="match status" value="1"/>
</dbReference>
<evidence type="ECO:0000256" key="4">
    <source>
        <dbReference type="ARBA" id="ARBA00013673"/>
    </source>
</evidence>
<dbReference type="GO" id="GO:0070042">
    <property type="term" value="F:rRNA (uridine-N3-)-methyltransferase activity"/>
    <property type="evidence" value="ECO:0007669"/>
    <property type="project" value="TreeGrafter"/>
</dbReference>
<dbReference type="GO" id="GO:0005737">
    <property type="term" value="C:cytoplasm"/>
    <property type="evidence" value="ECO:0007669"/>
    <property type="project" value="UniProtKB-SubCell"/>
</dbReference>
<dbReference type="RefSeq" id="WP_092461942.1">
    <property type="nucleotide sequence ID" value="NZ_BJEE01000004.1"/>
</dbReference>
<evidence type="ECO:0000256" key="12">
    <source>
        <dbReference type="PIRNR" id="PIRNR015601"/>
    </source>
</evidence>
<dbReference type="OrthoDB" id="9815641at2"/>
<comment type="similarity">
    <text evidence="2 12">Belongs to the RNA methyltransferase RsmE family.</text>
</comment>
<dbReference type="InterPro" id="IPR006700">
    <property type="entry name" value="RsmE"/>
</dbReference>
<dbReference type="STRING" id="1505725.GA0061074_10393"/>
<dbReference type="InterPro" id="IPR046886">
    <property type="entry name" value="RsmE_MTase_dom"/>
</dbReference>
<dbReference type="AlphaFoldDB" id="A0A1C3ZZX8"/>
<keyword evidence="15" id="KW-1185">Reference proteome</keyword>
<evidence type="ECO:0000256" key="5">
    <source>
        <dbReference type="ARBA" id="ARBA00022490"/>
    </source>
</evidence>
<keyword evidence="7 12" id="KW-0489">Methyltransferase</keyword>
<evidence type="ECO:0000256" key="6">
    <source>
        <dbReference type="ARBA" id="ARBA00022552"/>
    </source>
</evidence>
<sequence length="247" mass="27264">MQRYFLDETPLGEQFELPETVAHHFITVLRSREGAKAEFVLPNSQDVVTAEITELHDEQVVMTILSRQTLAVELPVDTTIIIGLAKGDKSEFVVQKATELGAHHIIIVETNWSVAHWGQKASKKILRLNKIAAAAAEQSHRLKVPDVTYVPKLSDLSLPKDMTKIVAWEESAKKGEASRLVQQLQELQPNDAVCFLFGPEGGLAPEEIDSLVSDGFVPTGLGPRILRAETAPMYALSALSYVMELNK</sequence>
<dbReference type="Proteomes" id="UP000199268">
    <property type="component" value="Unassembled WGS sequence"/>
</dbReference>
<evidence type="ECO:0000256" key="9">
    <source>
        <dbReference type="ARBA" id="ARBA00022691"/>
    </source>
</evidence>
<dbReference type="GO" id="GO:0070475">
    <property type="term" value="P:rRNA base methylation"/>
    <property type="evidence" value="ECO:0007669"/>
    <property type="project" value="TreeGrafter"/>
</dbReference>
<keyword evidence="9 12" id="KW-0949">S-adenosyl-L-methionine</keyword>
<gene>
    <name evidence="14" type="ORF">GA0061074_10393</name>
</gene>
<evidence type="ECO:0000259" key="13">
    <source>
        <dbReference type="Pfam" id="PF04452"/>
    </source>
</evidence>
<keyword evidence="8 12" id="KW-0808">Transferase</keyword>
<dbReference type="PIRSF" id="PIRSF015601">
    <property type="entry name" value="MTase_slr0722"/>
    <property type="match status" value="1"/>
</dbReference>
<dbReference type="NCBIfam" id="TIGR00046">
    <property type="entry name" value="RsmE family RNA methyltransferase"/>
    <property type="match status" value="1"/>
</dbReference>
<evidence type="ECO:0000256" key="11">
    <source>
        <dbReference type="ARBA" id="ARBA00047944"/>
    </source>
</evidence>
<keyword evidence="6 12" id="KW-0698">rRNA processing</keyword>
<evidence type="ECO:0000256" key="7">
    <source>
        <dbReference type="ARBA" id="ARBA00022603"/>
    </source>
</evidence>
<evidence type="ECO:0000313" key="14">
    <source>
        <dbReference type="EMBL" id="SCB87964.1"/>
    </source>
</evidence>
<dbReference type="Gene3D" id="3.40.1280.10">
    <property type="match status" value="1"/>
</dbReference>
<dbReference type="Pfam" id="PF04452">
    <property type="entry name" value="Methyltrans_RNA"/>
    <property type="match status" value="1"/>
</dbReference>
<evidence type="ECO:0000313" key="15">
    <source>
        <dbReference type="Proteomes" id="UP000199268"/>
    </source>
</evidence>
<dbReference type="InterPro" id="IPR029028">
    <property type="entry name" value="Alpha/beta_knot_MTases"/>
</dbReference>
<evidence type="ECO:0000256" key="3">
    <source>
        <dbReference type="ARBA" id="ARBA00012328"/>
    </source>
</evidence>
<comment type="catalytic activity">
    <reaction evidence="11 12">
        <text>uridine(1498) in 16S rRNA + S-adenosyl-L-methionine = N(3)-methyluridine(1498) in 16S rRNA + S-adenosyl-L-homocysteine + H(+)</text>
        <dbReference type="Rhea" id="RHEA:42920"/>
        <dbReference type="Rhea" id="RHEA-COMP:10283"/>
        <dbReference type="Rhea" id="RHEA-COMP:10284"/>
        <dbReference type="ChEBI" id="CHEBI:15378"/>
        <dbReference type="ChEBI" id="CHEBI:57856"/>
        <dbReference type="ChEBI" id="CHEBI:59789"/>
        <dbReference type="ChEBI" id="CHEBI:65315"/>
        <dbReference type="ChEBI" id="CHEBI:74502"/>
        <dbReference type="EC" id="2.1.1.193"/>
    </reaction>
</comment>
<comment type="subcellular location">
    <subcellularLocation>
        <location evidence="1 12">Cytoplasm</location>
    </subcellularLocation>
</comment>
<organism evidence="14 15">
    <name type="scientific">Weissella bombi</name>
    <dbReference type="NCBI Taxonomy" id="1505725"/>
    <lineage>
        <taxon>Bacteria</taxon>
        <taxon>Bacillati</taxon>
        <taxon>Bacillota</taxon>
        <taxon>Bacilli</taxon>
        <taxon>Lactobacillales</taxon>
        <taxon>Lactobacillaceae</taxon>
        <taxon>Weissella</taxon>
    </lineage>
</organism>
<evidence type="ECO:0000256" key="8">
    <source>
        <dbReference type="ARBA" id="ARBA00022679"/>
    </source>
</evidence>
<name>A0A1C3ZZX8_9LACO</name>
<dbReference type="InterPro" id="IPR015947">
    <property type="entry name" value="PUA-like_sf"/>
</dbReference>
<dbReference type="InterPro" id="IPR029026">
    <property type="entry name" value="tRNA_m1G_MTases_N"/>
</dbReference>
<protein>
    <recommendedName>
        <fullName evidence="4 12">Ribosomal RNA small subunit methyltransferase E</fullName>
        <ecNumber evidence="3 12">2.1.1.193</ecNumber>
    </recommendedName>
</protein>
<reference evidence="15" key="1">
    <citation type="submission" date="2016-08" db="EMBL/GenBank/DDBJ databases">
        <authorList>
            <person name="Varghese N."/>
            <person name="Submissions Spin"/>
        </authorList>
    </citation>
    <scope>NUCLEOTIDE SEQUENCE [LARGE SCALE GENOMIC DNA]</scope>
    <source>
        <strain evidence="15">R-53094</strain>
    </source>
</reference>